<dbReference type="Proteomes" id="UP001198182">
    <property type="component" value="Unassembled WGS sequence"/>
</dbReference>
<keyword evidence="1" id="KW-0472">Membrane</keyword>
<evidence type="ECO:0000313" key="3">
    <source>
        <dbReference type="Proteomes" id="UP001198182"/>
    </source>
</evidence>
<accession>A0AAE3JGR6</accession>
<keyword evidence="3" id="KW-1185">Reference proteome</keyword>
<keyword evidence="1" id="KW-0812">Transmembrane</keyword>
<dbReference type="EMBL" id="JAJEQR010000122">
    <property type="protein sequence ID" value="MCC2232885.1"/>
    <property type="molecule type" value="Genomic_DNA"/>
</dbReference>
<feature type="transmembrane region" description="Helical" evidence="1">
    <location>
        <begin position="7"/>
        <end position="26"/>
    </location>
</feature>
<sequence length="187" mass="21070">MNTKVKSILMIIVAVAVTIVLCNIYNRNRLCNQIGESEVYSIYLSSRAIDLCYSDERADIPYQLTSAALYLQKAHAHIDSATASLLGVDSRKAFVGSIEYVARFILSGGNTKDGYIRPAAQIDSEMNKDETLFYQKLSEILQEIYSRQLSFIEDSYSLKFKKISLHDINALSLEFQTKCAALFNVQE</sequence>
<evidence type="ECO:0000256" key="1">
    <source>
        <dbReference type="SAM" id="Phobius"/>
    </source>
</evidence>
<keyword evidence="1" id="KW-1133">Transmembrane helix</keyword>
<organism evidence="2 3">
    <name type="scientific">Hominifimenecus microfluidus</name>
    <dbReference type="NCBI Taxonomy" id="2885348"/>
    <lineage>
        <taxon>Bacteria</taxon>
        <taxon>Bacillati</taxon>
        <taxon>Bacillota</taxon>
        <taxon>Clostridia</taxon>
        <taxon>Lachnospirales</taxon>
        <taxon>Lachnospiraceae</taxon>
        <taxon>Hominifimenecus</taxon>
    </lineage>
</organism>
<evidence type="ECO:0000313" key="2">
    <source>
        <dbReference type="EMBL" id="MCC2232885.1"/>
    </source>
</evidence>
<protein>
    <submittedName>
        <fullName evidence="2">Uncharacterized protein</fullName>
    </submittedName>
</protein>
<dbReference type="AlphaFoldDB" id="A0AAE3JGR6"/>
<reference evidence="2" key="1">
    <citation type="submission" date="2021-10" db="EMBL/GenBank/DDBJ databases">
        <title>Anaerobic single-cell dispensing facilitates the cultivation of human gut bacteria.</title>
        <authorList>
            <person name="Afrizal A."/>
        </authorList>
    </citation>
    <scope>NUCLEOTIDE SEQUENCE</scope>
    <source>
        <strain evidence="2">CLA-AA-H215</strain>
    </source>
</reference>
<gene>
    <name evidence="2" type="ORF">LKD81_18240</name>
</gene>
<comment type="caution">
    <text evidence="2">The sequence shown here is derived from an EMBL/GenBank/DDBJ whole genome shotgun (WGS) entry which is preliminary data.</text>
</comment>
<name>A0AAE3JGR6_9FIRM</name>
<dbReference type="RefSeq" id="WP_308455247.1">
    <property type="nucleotide sequence ID" value="NZ_JAJEQR010000122.1"/>
</dbReference>
<proteinExistence type="predicted"/>